<comment type="function">
    <text evidence="3">Participates in chromosomal partition during cell division. May act via the formation of a condensin-like complex containing Smc and ScpB that pull DNA away from mid-cell into both cell halves.</text>
</comment>
<proteinExistence type="inferred from homology"/>
<dbReference type="eggNOG" id="COG1354">
    <property type="taxonomic scope" value="Bacteria"/>
</dbReference>
<gene>
    <name evidence="3" type="primary">scpA</name>
    <name evidence="4" type="ORF">RUMGNA_00337</name>
</gene>
<reference evidence="4 5" key="1">
    <citation type="submission" date="2007-04" db="EMBL/GenBank/DDBJ databases">
        <authorList>
            <person name="Fulton L."/>
            <person name="Clifton S."/>
            <person name="Fulton B."/>
            <person name="Xu J."/>
            <person name="Minx P."/>
            <person name="Pepin K.H."/>
            <person name="Johnson M."/>
            <person name="Thiruvilangam P."/>
            <person name="Bhonagiri V."/>
            <person name="Nash W.E."/>
            <person name="Mardis E.R."/>
            <person name="Wilson R.K."/>
        </authorList>
    </citation>
    <scope>NUCLEOTIDE SEQUENCE [LARGE SCALE GENOMIC DNA]</scope>
    <source>
        <strain evidence="4 5">ATCC 29149</strain>
    </source>
</reference>
<comment type="subunit">
    <text evidence="3">Component of a cohesin-like complex composed of ScpA, ScpB and the Smc homodimer, in which ScpA and ScpB bind to the head domain of Smc. The presence of the three proteins is required for the association of the complex with DNA.</text>
</comment>
<dbReference type="PANTHER" id="PTHR33969">
    <property type="entry name" value="SEGREGATION AND CONDENSATION PROTEIN A"/>
    <property type="match status" value="1"/>
</dbReference>
<dbReference type="PANTHER" id="PTHR33969:SF2">
    <property type="entry name" value="SEGREGATION AND CONDENSATION PROTEIN A"/>
    <property type="match status" value="1"/>
</dbReference>
<dbReference type="PaxDb" id="411470-RUMGNA_00337"/>
<comment type="caution">
    <text evidence="4">The sequence shown here is derived from an EMBL/GenBank/DDBJ whole genome shotgun (WGS) entry which is preliminary data.</text>
</comment>
<dbReference type="Pfam" id="PF02616">
    <property type="entry name" value="SMC_ScpA"/>
    <property type="match status" value="1"/>
</dbReference>
<comment type="subcellular location">
    <subcellularLocation>
        <location evidence="3">Cytoplasm</location>
    </subcellularLocation>
    <text evidence="3">Associated with two foci at the outer edges of the nucleoid region in young cells, and at four foci within both cell halves in older cells.</text>
</comment>
<dbReference type="Gene3D" id="1.10.10.580">
    <property type="entry name" value="Structural maintenance of chromosome 1. Chain E"/>
    <property type="match status" value="1"/>
</dbReference>
<evidence type="ECO:0000256" key="3">
    <source>
        <dbReference type="HAMAP-Rule" id="MF_01805"/>
    </source>
</evidence>
<protein>
    <recommendedName>
        <fullName evidence="2 3">Segregation and condensation protein A</fullName>
    </recommendedName>
</protein>
<dbReference type="GO" id="GO:0051301">
    <property type="term" value="P:cell division"/>
    <property type="evidence" value="ECO:0007669"/>
    <property type="project" value="UniProtKB-KW"/>
</dbReference>
<keyword evidence="3" id="KW-0963">Cytoplasm</keyword>
<dbReference type="InterPro" id="IPR023093">
    <property type="entry name" value="ScpA-like_C"/>
</dbReference>
<evidence type="ECO:0000313" key="4">
    <source>
        <dbReference type="EMBL" id="EDN79340.1"/>
    </source>
</evidence>
<evidence type="ECO:0000256" key="1">
    <source>
        <dbReference type="ARBA" id="ARBA00022829"/>
    </source>
</evidence>
<name>A7AYH2_MEDG7</name>
<keyword evidence="1 3" id="KW-0159">Chromosome partition</keyword>
<dbReference type="Gene3D" id="6.10.250.2410">
    <property type="match status" value="1"/>
</dbReference>
<dbReference type="EMBL" id="AAYG02000003">
    <property type="protein sequence ID" value="EDN79340.1"/>
    <property type="molecule type" value="Genomic_DNA"/>
</dbReference>
<dbReference type="InterPro" id="IPR003768">
    <property type="entry name" value="ScpA"/>
</dbReference>
<organism evidence="4 5">
    <name type="scientific">Mediterraneibacter gnavus (strain ATCC 29149 / DSM 114966 / JCM 6515 / VPI C7-9)</name>
    <name type="common">Ruminococcus gnavus</name>
    <dbReference type="NCBI Taxonomy" id="411470"/>
    <lineage>
        <taxon>Bacteria</taxon>
        <taxon>Bacillati</taxon>
        <taxon>Bacillota</taxon>
        <taxon>Clostridia</taxon>
        <taxon>Lachnospirales</taxon>
        <taxon>Lachnospiraceae</taxon>
        <taxon>Mediterraneibacter</taxon>
    </lineage>
</organism>
<evidence type="ECO:0000256" key="2">
    <source>
        <dbReference type="ARBA" id="ARBA00044777"/>
    </source>
</evidence>
<dbReference type="AlphaFoldDB" id="A7AYH2"/>
<dbReference type="GO" id="GO:0007059">
    <property type="term" value="P:chromosome segregation"/>
    <property type="evidence" value="ECO:0007669"/>
    <property type="project" value="UniProtKB-UniRule"/>
</dbReference>
<dbReference type="GO" id="GO:0006260">
    <property type="term" value="P:DNA replication"/>
    <property type="evidence" value="ECO:0007669"/>
    <property type="project" value="UniProtKB-UniRule"/>
</dbReference>
<sequence length="253" mass="30124">MGEIKQMGIPVKLQVFEGPLDLLLHLIEKNKIDIYDIPIVEITSQYMEYIRQMEREDLNVMSEFLVMAATLLDIKCRMLLPKEINEEGEEEDPRAELVEQLLQYKMYKYMSYELRDRQVDADQYFYREVDIPKEVKSYVPAVDLDQLLGDVTLVQLRKIFREVMRRQEEKIDPVRSKFGKIEKEEVPLPDKLLYVETYARTHKKFSFRMLLEKQRSKMHIVVTFLAVLELMKTGMIRVYQEEICGEILIDSQI</sequence>
<keyword evidence="3" id="KW-0131">Cell cycle</keyword>
<reference evidence="4 5" key="2">
    <citation type="submission" date="2007-06" db="EMBL/GenBank/DDBJ databases">
        <title>Draft genome sequence of Ruminococcus gnavus (ATCC 29149).</title>
        <authorList>
            <person name="Sudarsanam P."/>
            <person name="Ley R."/>
            <person name="Guruge J."/>
            <person name="Turnbaugh P.J."/>
            <person name="Mahowald M."/>
            <person name="Liep D."/>
            <person name="Gordon J."/>
        </authorList>
    </citation>
    <scope>NUCLEOTIDE SEQUENCE [LARGE SCALE GENOMIC DNA]</scope>
    <source>
        <strain evidence="4 5">ATCC 29149</strain>
    </source>
</reference>
<accession>A7AYH2</accession>
<keyword evidence="3" id="KW-0132">Cell division</keyword>
<comment type="similarity">
    <text evidence="3">Belongs to the ScpA family.</text>
</comment>
<dbReference type="GO" id="GO:0005737">
    <property type="term" value="C:cytoplasm"/>
    <property type="evidence" value="ECO:0007669"/>
    <property type="project" value="UniProtKB-SubCell"/>
</dbReference>
<dbReference type="HAMAP" id="MF_01805">
    <property type="entry name" value="ScpA"/>
    <property type="match status" value="1"/>
</dbReference>
<dbReference type="Proteomes" id="UP000004410">
    <property type="component" value="Unassembled WGS sequence"/>
</dbReference>
<evidence type="ECO:0000313" key="5">
    <source>
        <dbReference type="Proteomes" id="UP000004410"/>
    </source>
</evidence>